<dbReference type="EMBL" id="DVHC01000029">
    <property type="protein sequence ID" value="HIR58949.1"/>
    <property type="molecule type" value="Genomic_DNA"/>
</dbReference>
<dbReference type="SUPFAM" id="SSF46785">
    <property type="entry name" value="Winged helix' DNA-binding domain"/>
    <property type="match status" value="1"/>
</dbReference>
<accession>A0A9D1DTR3</accession>
<dbReference type="InterPro" id="IPR036390">
    <property type="entry name" value="WH_DNA-bd_sf"/>
</dbReference>
<evidence type="ECO:0000313" key="1">
    <source>
        <dbReference type="EMBL" id="HIR58949.1"/>
    </source>
</evidence>
<reference evidence="1" key="2">
    <citation type="journal article" date="2021" name="PeerJ">
        <title>Extensive microbial diversity within the chicken gut microbiome revealed by metagenomics and culture.</title>
        <authorList>
            <person name="Gilroy R."/>
            <person name="Ravi A."/>
            <person name="Getino M."/>
            <person name="Pursley I."/>
            <person name="Horton D.L."/>
            <person name="Alikhan N.F."/>
            <person name="Baker D."/>
            <person name="Gharbi K."/>
            <person name="Hall N."/>
            <person name="Watson M."/>
            <person name="Adriaenssens E.M."/>
            <person name="Foster-Nyarko E."/>
            <person name="Jarju S."/>
            <person name="Secka A."/>
            <person name="Antonio M."/>
            <person name="Oren A."/>
            <person name="Chaudhuri R.R."/>
            <person name="La Ragione R."/>
            <person name="Hildebrand F."/>
            <person name="Pallen M.J."/>
        </authorList>
    </citation>
    <scope>NUCLEOTIDE SEQUENCE</scope>
    <source>
        <strain evidence="1">CHK184-20233</strain>
    </source>
</reference>
<reference evidence="1" key="1">
    <citation type="submission" date="2020-10" db="EMBL/GenBank/DDBJ databases">
        <authorList>
            <person name="Gilroy R."/>
        </authorList>
    </citation>
    <scope>NUCLEOTIDE SEQUENCE</scope>
    <source>
        <strain evidence="1">CHK184-20233</strain>
    </source>
</reference>
<dbReference type="InterPro" id="IPR036388">
    <property type="entry name" value="WH-like_DNA-bd_sf"/>
</dbReference>
<dbReference type="Proteomes" id="UP000824232">
    <property type="component" value="Unassembled WGS sequence"/>
</dbReference>
<comment type="caution">
    <text evidence="1">The sequence shown here is derived from an EMBL/GenBank/DDBJ whole genome shotgun (WGS) entry which is preliminary data.</text>
</comment>
<protein>
    <submittedName>
        <fullName evidence="1">Helix-turn-helix domain-containing protein</fullName>
    </submittedName>
</protein>
<evidence type="ECO:0000313" key="2">
    <source>
        <dbReference type="Proteomes" id="UP000824232"/>
    </source>
</evidence>
<name>A0A9D1DTR3_9FIRM</name>
<dbReference type="AlphaFoldDB" id="A0A9D1DTR3"/>
<sequence length="97" mass="11049">MKYIIVPNIVCENKNLNSTEKLVMGMICSLNYKGNDCFASNEYLAKRINVSKRTITSALAKLKKEGLIKIEYINHTRKLYVTETGWKNTSIGVEENC</sequence>
<gene>
    <name evidence="1" type="ORF">IAB38_02765</name>
</gene>
<proteinExistence type="predicted"/>
<dbReference type="Gene3D" id="1.10.10.10">
    <property type="entry name" value="Winged helix-like DNA-binding domain superfamily/Winged helix DNA-binding domain"/>
    <property type="match status" value="1"/>
</dbReference>
<dbReference type="Pfam" id="PF13730">
    <property type="entry name" value="HTH_36"/>
    <property type="match status" value="1"/>
</dbReference>
<organism evidence="1 2">
    <name type="scientific">Candidatus Onthousia excrementipullorum</name>
    <dbReference type="NCBI Taxonomy" id="2840884"/>
    <lineage>
        <taxon>Bacteria</taxon>
        <taxon>Bacillati</taxon>
        <taxon>Bacillota</taxon>
        <taxon>Bacilli</taxon>
        <taxon>Candidatus Onthousia</taxon>
    </lineage>
</organism>